<evidence type="ECO:0000256" key="2">
    <source>
        <dbReference type="SAM" id="SignalP"/>
    </source>
</evidence>
<accession>A0ABU7SBU5</accession>
<dbReference type="Proteomes" id="UP001339911">
    <property type="component" value="Unassembled WGS sequence"/>
</dbReference>
<comment type="caution">
    <text evidence="3">The sequence shown here is derived from an EMBL/GenBank/DDBJ whole genome shotgun (WGS) entry which is preliminary data.</text>
</comment>
<feature type="region of interest" description="Disordered" evidence="1">
    <location>
        <begin position="23"/>
        <end position="45"/>
    </location>
</feature>
<feature type="chain" id="PRO_5046237525" description="Lipoprotein" evidence="2">
    <location>
        <begin position="19"/>
        <end position="166"/>
    </location>
</feature>
<sequence length="166" mass="17498">MRVRAAVVAVSAVLAVLAGCSGPDDRKDPTVQSQSRADAEAATRAHLGAATEAIGEGTSDPAPSVGPAPCDGYRDDAVFHVSGFSHVTLPVERHTVVLERLRDEWTAKGYELKNFRVLPGGAGAELDLVNPADGFQFSWTTSGDRVWIALIVLSPCVRSPDGKYPG</sequence>
<evidence type="ECO:0000313" key="3">
    <source>
        <dbReference type="EMBL" id="MEE6307408.1"/>
    </source>
</evidence>
<dbReference type="EMBL" id="JAZGQL010000007">
    <property type="protein sequence ID" value="MEE6307408.1"/>
    <property type="molecule type" value="Genomic_DNA"/>
</dbReference>
<organism evidence="3 4">
    <name type="scientific">Plantactinospora veratri</name>
    <dbReference type="NCBI Taxonomy" id="1436122"/>
    <lineage>
        <taxon>Bacteria</taxon>
        <taxon>Bacillati</taxon>
        <taxon>Actinomycetota</taxon>
        <taxon>Actinomycetes</taxon>
        <taxon>Micromonosporales</taxon>
        <taxon>Micromonosporaceae</taxon>
        <taxon>Plantactinospora</taxon>
    </lineage>
</organism>
<feature type="signal peptide" evidence="2">
    <location>
        <begin position="1"/>
        <end position="18"/>
    </location>
</feature>
<dbReference type="PROSITE" id="PS51257">
    <property type="entry name" value="PROKAR_LIPOPROTEIN"/>
    <property type="match status" value="1"/>
</dbReference>
<gene>
    <name evidence="3" type="ORF">V1634_11290</name>
</gene>
<dbReference type="RefSeq" id="WP_331207712.1">
    <property type="nucleotide sequence ID" value="NZ_JAZGQL010000007.1"/>
</dbReference>
<evidence type="ECO:0000256" key="1">
    <source>
        <dbReference type="SAM" id="MobiDB-lite"/>
    </source>
</evidence>
<keyword evidence="4" id="KW-1185">Reference proteome</keyword>
<proteinExistence type="predicted"/>
<protein>
    <recommendedName>
        <fullName evidence="5">Lipoprotein</fullName>
    </recommendedName>
</protein>
<reference evidence="3 4" key="1">
    <citation type="submission" date="2024-01" db="EMBL/GenBank/DDBJ databases">
        <title>Genome insights into Plantactinospora veratri sp. nov.</title>
        <authorList>
            <person name="Wang L."/>
        </authorList>
    </citation>
    <scope>NUCLEOTIDE SEQUENCE [LARGE SCALE GENOMIC DNA]</scope>
    <source>
        <strain evidence="3 4">NEAU-FHS4</strain>
    </source>
</reference>
<evidence type="ECO:0008006" key="5">
    <source>
        <dbReference type="Google" id="ProtNLM"/>
    </source>
</evidence>
<name>A0ABU7SBU5_9ACTN</name>
<keyword evidence="2" id="KW-0732">Signal</keyword>
<evidence type="ECO:0000313" key="4">
    <source>
        <dbReference type="Proteomes" id="UP001339911"/>
    </source>
</evidence>